<accession>A0A0S7Y5B2</accession>
<evidence type="ECO:0008006" key="3">
    <source>
        <dbReference type="Google" id="ProtNLM"/>
    </source>
</evidence>
<name>A0A0S7Y5B2_UNCSA</name>
<dbReference type="InterPro" id="IPR011989">
    <property type="entry name" value="ARM-like"/>
</dbReference>
<dbReference type="Gene3D" id="1.25.10.10">
    <property type="entry name" value="Leucine-rich Repeat Variant"/>
    <property type="match status" value="1"/>
</dbReference>
<dbReference type="SMART" id="SM00320">
    <property type="entry name" value="WD40"/>
    <property type="match status" value="2"/>
</dbReference>
<dbReference type="Proteomes" id="UP000051861">
    <property type="component" value="Unassembled WGS sequence"/>
</dbReference>
<dbReference type="SUPFAM" id="SSF52540">
    <property type="entry name" value="P-loop containing nucleoside triphosphate hydrolases"/>
    <property type="match status" value="1"/>
</dbReference>
<dbReference type="Pfam" id="PF00400">
    <property type="entry name" value="WD40"/>
    <property type="match status" value="1"/>
</dbReference>
<dbReference type="InterPro" id="IPR001680">
    <property type="entry name" value="WD40_rpt"/>
</dbReference>
<protein>
    <recommendedName>
        <fullName evidence="3">NACHT domain-containing protein</fullName>
    </recommendedName>
</protein>
<evidence type="ECO:0000313" key="1">
    <source>
        <dbReference type="EMBL" id="KPJ69943.1"/>
    </source>
</evidence>
<dbReference type="EMBL" id="LIZX01000010">
    <property type="protein sequence ID" value="KPJ69943.1"/>
    <property type="molecule type" value="Genomic_DNA"/>
</dbReference>
<dbReference type="InterPro" id="IPR036322">
    <property type="entry name" value="WD40_repeat_dom_sf"/>
</dbReference>
<organism evidence="1 2">
    <name type="scientific">candidate division WOR-1 bacterium DG_54_3</name>
    <dbReference type="NCBI Taxonomy" id="1703775"/>
    <lineage>
        <taxon>Bacteria</taxon>
        <taxon>Bacillati</taxon>
        <taxon>Saganbacteria</taxon>
    </lineage>
</organism>
<gene>
    <name evidence="1" type="ORF">AMJ44_01250</name>
</gene>
<dbReference type="InterPro" id="IPR015943">
    <property type="entry name" value="WD40/YVTN_repeat-like_dom_sf"/>
</dbReference>
<dbReference type="AlphaFoldDB" id="A0A0S7Y5B2"/>
<sequence length="1064" mass="122327">MCSLSPDNFIKSWNIIIEEFDPKTLSYLDSAGRWKKNPGTMRDCISNELLYYLWKLGEEERTFFIRKALSVFLRDNFWLIAKKIVWILHMNPEINPNDLTEDEIDNSIIQFYATNIPSKRRYPILIILETLGWVVAYEAFRLNSNLRVPSWDSKVKVQQQEYTKHLQSMTNLIDRLSIRKEDMRFISDIMEHLNTTCPEFLGDIPQVIAEEHILTQKIHHLLEKARDEEKKEGILPLIIEKILPPMGIATQTSPALLRPCLRLLQDNTVEIESGIQYNASVILSILQDPRSTETLLKATESFPLIFSKIRENFIYTLGNLRERKAVKLITKVLEEADELVLTSGQGEKTFCLLLEQKEEAILALGKIGLESLQSLLTLIKYGEHPSPKLQTCLAWALGEIGKFQKDSCGGVSADIIITLLKLLKTKYKMVFEESVNALKKIDMPEFIHSLYLYNVGAVNILGLKPSQKGLYELSETVHFLIRQKGRAIIAVNGDSGTGKTYFCQSLVNGFGNIRPNEILYLMRDRKKDQKIFNRILGLKWLKKSIDPVYYHDYPFSEEEDNPEEFLSQFLEENSNIKLIILDGCRDRDYFQRVIDLFYFRDKLDVEVNFRATLSTRRFNLEERELALESVRTHLSFLEEPALEDTHIYREGKAILYDLDNSISCRLNKEEIQELFKRERIESWGDLIRIGDFKRESHLLKTYSGTLSLQKSPSTSKIYKLEKVKHEPLSHEERKFRMDLNKDIANEPHLIGIIEMNDLKPKQIRFYAQDQIAGLGKEGAVFIITFLDNRIFHTNIGRSRGFTLFGRKIFAINLKGECAVINFERNEKIRLAKTDSPALVCTALSTDKVITGHEDGSIRIWNFDENTIHVLEGHSQPILALASDYFGGIYSTSSDCFLKKWDLKKGLVSFISGFNGNISHIKFSSYRKILLVTKHNSRSGQKETCLENIIILDLEDLTFHSFPSPMKKALTSVNVHFDGRIIATYALSNEKKNETLVIISPSQKSWEFQILDSHGKDTEDCLIMGPKLITCGTEVDGSHTVRVLGTDVYVRTELNKLIALSDRRS</sequence>
<reference evidence="1 2" key="1">
    <citation type="journal article" date="2015" name="Microbiome">
        <title>Genomic resolution of linkages in carbon, nitrogen, and sulfur cycling among widespread estuary sediment bacteria.</title>
        <authorList>
            <person name="Baker B.J."/>
            <person name="Lazar C.S."/>
            <person name="Teske A.P."/>
            <person name="Dick G.J."/>
        </authorList>
    </citation>
    <scope>NUCLEOTIDE SEQUENCE [LARGE SCALE GENOMIC DNA]</scope>
    <source>
        <strain evidence="1">DG_54_3</strain>
    </source>
</reference>
<dbReference type="InterPro" id="IPR016024">
    <property type="entry name" value="ARM-type_fold"/>
</dbReference>
<dbReference type="Gene3D" id="2.130.10.10">
    <property type="entry name" value="YVTN repeat-like/Quinoprotein amine dehydrogenase"/>
    <property type="match status" value="1"/>
</dbReference>
<dbReference type="InterPro" id="IPR027417">
    <property type="entry name" value="P-loop_NTPase"/>
</dbReference>
<comment type="caution">
    <text evidence="1">The sequence shown here is derived from an EMBL/GenBank/DDBJ whole genome shotgun (WGS) entry which is preliminary data.</text>
</comment>
<dbReference type="SUPFAM" id="SSF48371">
    <property type="entry name" value="ARM repeat"/>
    <property type="match status" value="1"/>
</dbReference>
<dbReference type="SUPFAM" id="SSF50978">
    <property type="entry name" value="WD40 repeat-like"/>
    <property type="match status" value="1"/>
</dbReference>
<evidence type="ECO:0000313" key="2">
    <source>
        <dbReference type="Proteomes" id="UP000051861"/>
    </source>
</evidence>
<proteinExistence type="predicted"/>